<dbReference type="PROSITE" id="PS00237">
    <property type="entry name" value="G_PROTEIN_RECEP_F1_1"/>
    <property type="match status" value="1"/>
</dbReference>
<dbReference type="SUPFAM" id="SSF81321">
    <property type="entry name" value="Family A G protein-coupled receptor-like"/>
    <property type="match status" value="1"/>
</dbReference>
<dbReference type="GO" id="GO:0005886">
    <property type="term" value="C:plasma membrane"/>
    <property type="evidence" value="ECO:0007669"/>
    <property type="project" value="UniProtKB-SubCell"/>
</dbReference>
<evidence type="ECO:0000256" key="10">
    <source>
        <dbReference type="RuleBase" id="RU000688"/>
    </source>
</evidence>
<evidence type="ECO:0000313" key="15">
    <source>
        <dbReference type="Proteomes" id="UP000663852"/>
    </source>
</evidence>
<feature type="transmembrane region" description="Helical" evidence="12">
    <location>
        <begin position="568"/>
        <end position="589"/>
    </location>
</feature>
<evidence type="ECO:0000256" key="2">
    <source>
        <dbReference type="ARBA" id="ARBA00022475"/>
    </source>
</evidence>
<feature type="region of interest" description="Disordered" evidence="11">
    <location>
        <begin position="496"/>
        <end position="523"/>
    </location>
</feature>
<feature type="compositionally biased region" description="Polar residues" evidence="11">
    <location>
        <begin position="496"/>
        <end position="509"/>
    </location>
</feature>
<evidence type="ECO:0000256" key="3">
    <source>
        <dbReference type="ARBA" id="ARBA00022692"/>
    </source>
</evidence>
<comment type="subcellular location">
    <subcellularLocation>
        <location evidence="1">Cell membrane</location>
        <topology evidence="1">Multi-pass membrane protein</topology>
    </subcellularLocation>
</comment>
<feature type="transmembrane region" description="Helical" evidence="12">
    <location>
        <begin position="200"/>
        <end position="222"/>
    </location>
</feature>
<dbReference type="FunFam" id="1.20.1070.10:FF:000523">
    <property type="entry name" value="5-hydroxytryptamine receptor 2B"/>
    <property type="match status" value="1"/>
</dbReference>
<feature type="domain" description="G-protein coupled receptors family 1 profile" evidence="13">
    <location>
        <begin position="179"/>
        <end position="628"/>
    </location>
</feature>
<feature type="transmembrane region" description="Helical" evidence="12">
    <location>
        <begin position="237"/>
        <end position="258"/>
    </location>
</feature>
<evidence type="ECO:0000256" key="9">
    <source>
        <dbReference type="ARBA" id="ARBA00023224"/>
    </source>
</evidence>
<reference evidence="14" key="1">
    <citation type="submission" date="2021-02" db="EMBL/GenBank/DDBJ databases">
        <authorList>
            <person name="Nowell W R."/>
        </authorList>
    </citation>
    <scope>NUCLEOTIDE SEQUENCE</scope>
</reference>
<dbReference type="GO" id="GO:0001591">
    <property type="term" value="F:dopamine neurotransmitter receptor activity, coupled via Gi/Go"/>
    <property type="evidence" value="ECO:0007669"/>
    <property type="project" value="TreeGrafter"/>
</dbReference>
<evidence type="ECO:0000256" key="8">
    <source>
        <dbReference type="ARBA" id="ARBA00023170"/>
    </source>
</evidence>
<dbReference type="PRINTS" id="PR00237">
    <property type="entry name" value="GPCRRHODOPSN"/>
</dbReference>
<feature type="region of interest" description="Disordered" evidence="11">
    <location>
        <begin position="1"/>
        <end position="20"/>
    </location>
</feature>
<accession>A0A814XSR6</accession>
<comment type="similarity">
    <text evidence="10">Belongs to the G-protein coupled receptor 1 family.</text>
</comment>
<evidence type="ECO:0000259" key="13">
    <source>
        <dbReference type="PROSITE" id="PS50262"/>
    </source>
</evidence>
<keyword evidence="6 12" id="KW-0472">Membrane</keyword>
<protein>
    <recommendedName>
        <fullName evidence="13">G-protein coupled receptors family 1 profile domain-containing protein</fullName>
    </recommendedName>
</protein>
<keyword evidence="2" id="KW-1003">Cell membrane</keyword>
<feature type="transmembrane region" description="Helical" evidence="12">
    <location>
        <begin position="82"/>
        <end position="98"/>
    </location>
</feature>
<sequence>MRHATSWRKNQSGDDAFGKPLETSSTTTTVYAVLPFIHFSPTSTNTIHIKFQNILHHRGEITQIIILIILISQKYNNSYQNIYSNAFIYIRVYLYYLLSNMQQLSNDTGSWNLIVAPIPSSLLYNSNAYDTISHSSATLDNIQTKISSLITPQADTVEANSVNYWAFALILFPLFTIFGNVLVVISVYREKSLHTITNYFVVSLAISDITVAAVVMPFAIYLEYNRVWELSDRLCDFWVASDCMACTASILNLVAIAVDRYIAVTKPLKYARHKNPKRVSIMIVIVWVISFVIALPIVGGANKSDVADYPRVSDQCAFFNNKFLIFSSLGSFFIPCIIIFAIYYRIFAVIMAQAKKNRKQWRPKAVIESAAAQHRTNADHLVTTFYHDRQSIGNPPSLPPEKTSLTLPIDINEVSPAKTYALETRRNSLMLKLSTPVLARTTDVEGTPTKVGVSSSDPNDDEERDDVTLFILHQQTNGDNKTDVNTRIELVTANASTSMRKNCSSQTDSNQHRHSSSSSKRAKTRLKIKTIADGSAVTAAVKSSTNNTKVAKRKAYSRMKKERKATQTLIIVLICFLVCWLPFFVLNNIVNTIIKLSQKSNTFLINDFILFLCSWLGYINSFLNPIIYTVFNLEFRKAFAKILFSPCRFSSTV</sequence>
<dbReference type="GO" id="GO:0045202">
    <property type="term" value="C:synapse"/>
    <property type="evidence" value="ECO:0007669"/>
    <property type="project" value="GOC"/>
</dbReference>
<feature type="region of interest" description="Disordered" evidence="11">
    <location>
        <begin position="442"/>
        <end position="463"/>
    </location>
</feature>
<dbReference type="PANTHER" id="PTHR24248:SF125">
    <property type="entry name" value="DOPAMINE D2-LIKE RECEPTOR"/>
    <property type="match status" value="1"/>
</dbReference>
<evidence type="ECO:0000256" key="6">
    <source>
        <dbReference type="ARBA" id="ARBA00023136"/>
    </source>
</evidence>
<keyword evidence="3 10" id="KW-0812">Transmembrane</keyword>
<name>A0A814XSR6_ADIRI</name>
<dbReference type="PROSITE" id="PS50262">
    <property type="entry name" value="G_PROTEIN_RECEP_F1_2"/>
    <property type="match status" value="1"/>
</dbReference>
<feature type="compositionally biased region" description="Basic residues" evidence="11">
    <location>
        <begin position="512"/>
        <end position="523"/>
    </location>
</feature>
<comment type="caution">
    <text evidence="14">The sequence shown here is derived from an EMBL/GenBank/DDBJ whole genome shotgun (WGS) entry which is preliminary data.</text>
</comment>
<evidence type="ECO:0000256" key="12">
    <source>
        <dbReference type="SAM" id="Phobius"/>
    </source>
</evidence>
<evidence type="ECO:0000313" key="14">
    <source>
        <dbReference type="EMBL" id="CAF1219856.1"/>
    </source>
</evidence>
<evidence type="ECO:0000256" key="5">
    <source>
        <dbReference type="ARBA" id="ARBA00023040"/>
    </source>
</evidence>
<dbReference type="PANTHER" id="PTHR24248">
    <property type="entry name" value="ADRENERGIC RECEPTOR-RELATED G-PROTEIN COUPLED RECEPTOR"/>
    <property type="match status" value="1"/>
</dbReference>
<dbReference type="Pfam" id="PF00001">
    <property type="entry name" value="7tm_1"/>
    <property type="match status" value="1"/>
</dbReference>
<evidence type="ECO:0000256" key="1">
    <source>
        <dbReference type="ARBA" id="ARBA00004651"/>
    </source>
</evidence>
<dbReference type="AlphaFoldDB" id="A0A814XSR6"/>
<evidence type="ECO:0000256" key="7">
    <source>
        <dbReference type="ARBA" id="ARBA00023157"/>
    </source>
</evidence>
<dbReference type="EMBL" id="CAJNOJ010000160">
    <property type="protein sequence ID" value="CAF1219856.1"/>
    <property type="molecule type" value="Genomic_DNA"/>
</dbReference>
<feature type="transmembrane region" description="Helical" evidence="12">
    <location>
        <begin position="164"/>
        <end position="188"/>
    </location>
</feature>
<keyword evidence="7" id="KW-1015">Disulfide bond</keyword>
<organism evidence="14 15">
    <name type="scientific">Adineta ricciae</name>
    <name type="common">Rotifer</name>
    <dbReference type="NCBI Taxonomy" id="249248"/>
    <lineage>
        <taxon>Eukaryota</taxon>
        <taxon>Metazoa</taxon>
        <taxon>Spiralia</taxon>
        <taxon>Gnathifera</taxon>
        <taxon>Rotifera</taxon>
        <taxon>Eurotatoria</taxon>
        <taxon>Bdelloidea</taxon>
        <taxon>Adinetida</taxon>
        <taxon>Adinetidae</taxon>
        <taxon>Adineta</taxon>
    </lineage>
</organism>
<dbReference type="InterPro" id="IPR017452">
    <property type="entry name" value="GPCR_Rhodpsn_7TM"/>
</dbReference>
<evidence type="ECO:0000256" key="4">
    <source>
        <dbReference type="ARBA" id="ARBA00022989"/>
    </source>
</evidence>
<dbReference type="SMART" id="SM01381">
    <property type="entry name" value="7TM_GPCR_Srsx"/>
    <property type="match status" value="1"/>
</dbReference>
<proteinExistence type="inferred from homology"/>
<feature type="transmembrane region" description="Helical" evidence="12">
    <location>
        <begin position="279"/>
        <end position="299"/>
    </location>
</feature>
<evidence type="ECO:0000256" key="11">
    <source>
        <dbReference type="SAM" id="MobiDB-lite"/>
    </source>
</evidence>
<dbReference type="InterPro" id="IPR000276">
    <property type="entry name" value="GPCR_Rhodpsn"/>
</dbReference>
<dbReference type="Proteomes" id="UP000663852">
    <property type="component" value="Unassembled WGS sequence"/>
</dbReference>
<feature type="transmembrane region" description="Helical" evidence="12">
    <location>
        <begin position="609"/>
        <end position="631"/>
    </location>
</feature>
<keyword evidence="9 10" id="KW-0807">Transducer</keyword>
<keyword evidence="5 10" id="KW-0297">G-protein coupled receptor</keyword>
<keyword evidence="4 12" id="KW-1133">Transmembrane helix</keyword>
<keyword evidence="8 10" id="KW-0675">Receptor</keyword>
<dbReference type="GO" id="GO:0004930">
    <property type="term" value="F:G protein-coupled receptor activity"/>
    <property type="evidence" value="ECO:0007669"/>
    <property type="project" value="UniProtKB-KW"/>
</dbReference>
<feature type="transmembrane region" description="Helical" evidence="12">
    <location>
        <begin position="332"/>
        <end position="352"/>
    </location>
</feature>
<gene>
    <name evidence="14" type="ORF">EDS130_LOCUS26355</name>
</gene>
<dbReference type="Gene3D" id="1.20.1070.10">
    <property type="entry name" value="Rhodopsin 7-helix transmembrane proteins"/>
    <property type="match status" value="2"/>
</dbReference>
<dbReference type="OrthoDB" id="10010417at2759"/>